<dbReference type="PANTHER" id="PTHR38074:SF1">
    <property type="entry name" value="ALTERED INHERITANCE OF MITOCHONDRIA PROTEIN 24, MITOCHONDRIAL"/>
    <property type="match status" value="1"/>
</dbReference>
<accession>A0A318SCX9</accession>
<organism evidence="1 2">
    <name type="scientific">Deinococcus yavapaiensis KR-236</name>
    <dbReference type="NCBI Taxonomy" id="694435"/>
    <lineage>
        <taxon>Bacteria</taxon>
        <taxon>Thermotogati</taxon>
        <taxon>Deinococcota</taxon>
        <taxon>Deinococci</taxon>
        <taxon>Deinococcales</taxon>
        <taxon>Deinococcaceae</taxon>
        <taxon>Deinococcus</taxon>
    </lineage>
</organism>
<reference evidence="1 2" key="1">
    <citation type="submission" date="2018-06" db="EMBL/GenBank/DDBJ databases">
        <title>Genomic Encyclopedia of Type Strains, Phase IV (KMG-IV): sequencing the most valuable type-strain genomes for metagenomic binning, comparative biology and taxonomic classification.</title>
        <authorList>
            <person name="Goeker M."/>
        </authorList>
    </citation>
    <scope>NUCLEOTIDE SEQUENCE [LARGE SCALE GENOMIC DNA]</scope>
    <source>
        <strain evidence="1 2">DSM 18048</strain>
    </source>
</reference>
<gene>
    <name evidence="1" type="ORF">DES52_101317</name>
</gene>
<dbReference type="RefSeq" id="WP_110884995.1">
    <property type="nucleotide sequence ID" value="NZ_QJSX01000001.1"/>
</dbReference>
<proteinExistence type="predicted"/>
<dbReference type="AlphaFoldDB" id="A0A318SCX9"/>
<dbReference type="InterPro" id="IPR002838">
    <property type="entry name" value="AIM24"/>
</dbReference>
<dbReference type="InterPro" id="IPR036983">
    <property type="entry name" value="AIM24_sf"/>
</dbReference>
<keyword evidence="2" id="KW-1185">Reference proteome</keyword>
<dbReference type="Gene3D" id="3.60.160.10">
    <property type="entry name" value="Mitochondrial biogenesis AIM24"/>
    <property type="match status" value="1"/>
</dbReference>
<name>A0A318SCX9_9DEIO</name>
<dbReference type="Proteomes" id="UP000248326">
    <property type="component" value="Unassembled WGS sequence"/>
</dbReference>
<dbReference type="PANTHER" id="PTHR38074">
    <property type="entry name" value="ALTERED INHERITANCE OF MITOCHONDRIA PROTEIN 24, MITOCHONDRIAL"/>
    <property type="match status" value="1"/>
</dbReference>
<dbReference type="InterPro" id="IPR016031">
    <property type="entry name" value="Trp_RNA-bd_attenuator-like_dom"/>
</dbReference>
<dbReference type="EMBL" id="QJSX01000001">
    <property type="protein sequence ID" value="PYE56513.1"/>
    <property type="molecule type" value="Genomic_DNA"/>
</dbReference>
<evidence type="ECO:0000313" key="1">
    <source>
        <dbReference type="EMBL" id="PYE56513.1"/>
    </source>
</evidence>
<dbReference type="OrthoDB" id="9779518at2"/>
<comment type="caution">
    <text evidence="1">The sequence shown here is derived from an EMBL/GenBank/DDBJ whole genome shotgun (WGS) entry which is preliminary data.</text>
</comment>
<dbReference type="Pfam" id="PF01987">
    <property type="entry name" value="AIM24"/>
    <property type="match status" value="1"/>
</dbReference>
<dbReference type="SUPFAM" id="SSF51219">
    <property type="entry name" value="TRAP-like"/>
    <property type="match status" value="1"/>
</dbReference>
<evidence type="ECO:0000313" key="2">
    <source>
        <dbReference type="Proteomes" id="UP000248326"/>
    </source>
</evidence>
<sequence length="262" mass="27500">MEQRTLLESKRGAGLSFEVHEYKTLTGSSMLGAEALYYARQAGVTLKQLAIRLEGGKALLQPGALQYMHGGVEMKVTGGGGGVGGFLSRAVSSAATGESAYKPEYAGRGVVWCEPTFKHLLISDLQGDDLLIDDGVFAACESSIKVGRHVNKNVGAAVLGGEGLVQSKLSGAGLFVLESPVPMSEVDVLRLSNDTLTVDGDLVMAYSASLDFRIEKSTKGILSSARSGEGLVHVFRGSGEVWVTPTLGLHRAFEPVVVGATK</sequence>
<protein>
    <submittedName>
        <fullName evidence="1">Uncharacterized protein (AIM24 family)</fullName>
    </submittedName>
</protein>